<comment type="function">
    <text evidence="1 6">Catalyzes the insertion of molybdate into adenylated molybdopterin with the concomitant release of AMP.</text>
</comment>
<keyword evidence="9" id="KW-1185">Reference proteome</keyword>
<feature type="domain" description="MoaB/Mog" evidence="7">
    <location>
        <begin position="247"/>
        <end position="385"/>
    </location>
</feature>
<dbReference type="PROSITE" id="PS01079">
    <property type="entry name" value="MOCF_BIOSYNTHESIS_2"/>
    <property type="match status" value="1"/>
</dbReference>
<dbReference type="Proteomes" id="UP000219439">
    <property type="component" value="Unassembled WGS sequence"/>
</dbReference>
<dbReference type="PANTHER" id="PTHR10192:SF5">
    <property type="entry name" value="GEPHYRIN"/>
    <property type="match status" value="1"/>
</dbReference>
<dbReference type="Pfam" id="PF00994">
    <property type="entry name" value="MoCF_biosynth"/>
    <property type="match status" value="1"/>
</dbReference>
<dbReference type="GO" id="GO:0005829">
    <property type="term" value="C:cytosol"/>
    <property type="evidence" value="ECO:0007669"/>
    <property type="project" value="TreeGrafter"/>
</dbReference>
<dbReference type="InterPro" id="IPR008284">
    <property type="entry name" value="MoCF_biosynth_CS"/>
</dbReference>
<evidence type="ECO:0000256" key="5">
    <source>
        <dbReference type="ARBA" id="ARBA00047317"/>
    </source>
</evidence>
<dbReference type="Gene3D" id="3.90.105.10">
    <property type="entry name" value="Molybdopterin biosynthesis moea protein, domain 2"/>
    <property type="match status" value="1"/>
</dbReference>
<keyword evidence="6" id="KW-0460">Magnesium</keyword>
<name>A0A285NGR9_9HYPH</name>
<dbReference type="EC" id="2.10.1.1" evidence="6"/>
<dbReference type="SMART" id="SM00852">
    <property type="entry name" value="MoCF_biosynth"/>
    <property type="match status" value="1"/>
</dbReference>
<dbReference type="PANTHER" id="PTHR10192">
    <property type="entry name" value="MOLYBDOPTERIN BIOSYNTHESIS PROTEIN"/>
    <property type="match status" value="1"/>
</dbReference>
<keyword evidence="6" id="KW-0500">Molybdenum</keyword>
<keyword evidence="6" id="KW-0479">Metal-binding</keyword>
<dbReference type="GO" id="GO:0061599">
    <property type="term" value="F:molybdopterin molybdotransferase activity"/>
    <property type="evidence" value="ECO:0007669"/>
    <property type="project" value="UniProtKB-UniRule"/>
</dbReference>
<comment type="catalytic activity">
    <reaction evidence="5">
        <text>adenylyl-molybdopterin + molybdate = Mo-molybdopterin + AMP + H(+)</text>
        <dbReference type="Rhea" id="RHEA:35047"/>
        <dbReference type="ChEBI" id="CHEBI:15378"/>
        <dbReference type="ChEBI" id="CHEBI:36264"/>
        <dbReference type="ChEBI" id="CHEBI:62727"/>
        <dbReference type="ChEBI" id="CHEBI:71302"/>
        <dbReference type="ChEBI" id="CHEBI:456215"/>
        <dbReference type="EC" id="2.10.1.1"/>
    </reaction>
</comment>
<evidence type="ECO:0000313" key="9">
    <source>
        <dbReference type="Proteomes" id="UP000219439"/>
    </source>
</evidence>
<evidence type="ECO:0000256" key="3">
    <source>
        <dbReference type="ARBA" id="ARBA00010763"/>
    </source>
</evidence>
<proteinExistence type="inferred from homology"/>
<dbReference type="EMBL" id="OBEL01000001">
    <property type="protein sequence ID" value="SNZ08177.1"/>
    <property type="molecule type" value="Genomic_DNA"/>
</dbReference>
<dbReference type="CDD" id="cd00887">
    <property type="entry name" value="MoeA"/>
    <property type="match status" value="1"/>
</dbReference>
<dbReference type="InterPro" id="IPR036425">
    <property type="entry name" value="MoaB/Mog-like_dom_sf"/>
</dbReference>
<dbReference type="SUPFAM" id="SSF63867">
    <property type="entry name" value="MoeA C-terminal domain-like"/>
    <property type="match status" value="1"/>
</dbReference>
<dbReference type="GO" id="GO:0006777">
    <property type="term" value="P:Mo-molybdopterin cofactor biosynthetic process"/>
    <property type="evidence" value="ECO:0007669"/>
    <property type="project" value="UniProtKB-UniRule"/>
</dbReference>
<organism evidence="8 9">
    <name type="scientific">Cohaesibacter gelatinilyticus</name>
    <dbReference type="NCBI Taxonomy" id="372072"/>
    <lineage>
        <taxon>Bacteria</taxon>
        <taxon>Pseudomonadati</taxon>
        <taxon>Pseudomonadota</taxon>
        <taxon>Alphaproteobacteria</taxon>
        <taxon>Hyphomicrobiales</taxon>
        <taxon>Cohaesibacteraceae</taxon>
    </lineage>
</organism>
<dbReference type="InterPro" id="IPR001453">
    <property type="entry name" value="MoaB/Mog_dom"/>
</dbReference>
<keyword evidence="4 6" id="KW-0501">Molybdenum cofactor biosynthesis</keyword>
<reference evidence="8 9" key="1">
    <citation type="submission" date="2017-09" db="EMBL/GenBank/DDBJ databases">
        <authorList>
            <person name="Ehlers B."/>
            <person name="Leendertz F.H."/>
        </authorList>
    </citation>
    <scope>NUCLEOTIDE SEQUENCE [LARGE SCALE GENOMIC DNA]</scope>
    <source>
        <strain evidence="8 9">DSM 18289</strain>
    </source>
</reference>
<dbReference type="InterPro" id="IPR038987">
    <property type="entry name" value="MoeA-like"/>
</dbReference>
<dbReference type="InterPro" id="IPR005110">
    <property type="entry name" value="MoeA_linker/N"/>
</dbReference>
<protein>
    <recommendedName>
        <fullName evidence="6">Molybdopterin molybdenumtransferase</fullName>
        <ecNumber evidence="6">2.10.1.1</ecNumber>
    </recommendedName>
</protein>
<evidence type="ECO:0000256" key="6">
    <source>
        <dbReference type="RuleBase" id="RU365090"/>
    </source>
</evidence>
<gene>
    <name evidence="8" type="ORF">SAMN06265368_1492</name>
</gene>
<sequence length="476" mass="50838">MKIKAHTCKNSRLIGSIGTLPHDVLKVMPNQISIDAWQDAVPDGEIMSNHSPHSCCSACDREDVEKLPLTDLNEALERMANLVQPLNQAKKLQLGKTLGRILAEDVKSAIPLPVSNNSAVDGYAVRLNAMQGEPPYSLPITGRVAAGDNPEKIAPDSVCIRILTGASLPDWADAVIMQEDTTLSEDENQASFPFIPEKNANIRFSGEDVPKGSVIIEKGAKIDTRHIAIAAASGLAELTVTRPIRVALLATGSELNQPGAPLPPGGIYDSNTPMLVALLSQPHIDLTLHRPVKDDFETIQSSIASLAEDHDLLLTSGGMSVSDEDYIRRAVAAEAGNFEVKKIRLKPGKPLGFGRIKDCIFVGLPGNPYAALVGYLLFAQAALSHIAGMANHPQPLKGQAAFSTAKGGKRLEFVPVRIIGESPDGLPKLEKIGRGGSARLRPLINADGLAALPISAEGVREADLLDFYPFHSAFEL</sequence>
<evidence type="ECO:0000256" key="4">
    <source>
        <dbReference type="ARBA" id="ARBA00023150"/>
    </source>
</evidence>
<keyword evidence="6 8" id="KW-0808">Transferase</keyword>
<dbReference type="Pfam" id="PF03453">
    <property type="entry name" value="MoeA_N"/>
    <property type="match status" value="1"/>
</dbReference>
<evidence type="ECO:0000256" key="1">
    <source>
        <dbReference type="ARBA" id="ARBA00002901"/>
    </source>
</evidence>
<dbReference type="Gene3D" id="2.40.340.10">
    <property type="entry name" value="MoeA, C-terminal, domain IV"/>
    <property type="match status" value="1"/>
</dbReference>
<dbReference type="InterPro" id="IPR005111">
    <property type="entry name" value="MoeA_C_domain_IV"/>
</dbReference>
<dbReference type="SUPFAM" id="SSF53218">
    <property type="entry name" value="Molybdenum cofactor biosynthesis proteins"/>
    <property type="match status" value="1"/>
</dbReference>
<comment type="similarity">
    <text evidence="3 6">Belongs to the MoeA family.</text>
</comment>
<dbReference type="Gene3D" id="2.170.190.11">
    <property type="entry name" value="Molybdopterin biosynthesis moea protein, domain 3"/>
    <property type="match status" value="1"/>
</dbReference>
<dbReference type="UniPathway" id="UPA00344"/>
<accession>A0A285NGR9</accession>
<dbReference type="InterPro" id="IPR036135">
    <property type="entry name" value="MoeA_linker/N_sf"/>
</dbReference>
<comment type="cofactor">
    <cofactor evidence="6">
        <name>Mg(2+)</name>
        <dbReference type="ChEBI" id="CHEBI:18420"/>
    </cofactor>
</comment>
<evidence type="ECO:0000313" key="8">
    <source>
        <dbReference type="EMBL" id="SNZ08177.1"/>
    </source>
</evidence>
<dbReference type="GO" id="GO:0046872">
    <property type="term" value="F:metal ion binding"/>
    <property type="evidence" value="ECO:0007669"/>
    <property type="project" value="UniProtKB-UniRule"/>
</dbReference>
<dbReference type="SUPFAM" id="SSF63882">
    <property type="entry name" value="MoeA N-terminal region -like"/>
    <property type="match status" value="1"/>
</dbReference>
<evidence type="ECO:0000259" key="7">
    <source>
        <dbReference type="SMART" id="SM00852"/>
    </source>
</evidence>
<dbReference type="AlphaFoldDB" id="A0A285NGR9"/>
<dbReference type="Pfam" id="PF03454">
    <property type="entry name" value="MoeA_C"/>
    <property type="match status" value="1"/>
</dbReference>
<evidence type="ECO:0000256" key="2">
    <source>
        <dbReference type="ARBA" id="ARBA00005046"/>
    </source>
</evidence>
<comment type="pathway">
    <text evidence="2 6">Cofactor biosynthesis; molybdopterin biosynthesis.</text>
</comment>
<dbReference type="Gene3D" id="3.40.980.10">
    <property type="entry name" value="MoaB/Mog-like domain"/>
    <property type="match status" value="1"/>
</dbReference>
<dbReference type="OrthoDB" id="9804758at2"/>
<dbReference type="InterPro" id="IPR036688">
    <property type="entry name" value="MoeA_C_domain_IV_sf"/>
</dbReference>